<keyword evidence="3" id="KW-1185">Reference proteome</keyword>
<feature type="region of interest" description="Disordered" evidence="1">
    <location>
        <begin position="165"/>
        <end position="220"/>
    </location>
</feature>
<evidence type="ECO:0000313" key="2">
    <source>
        <dbReference type="EMBL" id="GJS88554.1"/>
    </source>
</evidence>
<evidence type="ECO:0000256" key="1">
    <source>
        <dbReference type="SAM" id="MobiDB-lite"/>
    </source>
</evidence>
<feature type="compositionally biased region" description="Basic and acidic residues" evidence="1">
    <location>
        <begin position="167"/>
        <end position="177"/>
    </location>
</feature>
<gene>
    <name evidence="2" type="ORF">Tco_0771190</name>
</gene>
<evidence type="ECO:0000313" key="3">
    <source>
        <dbReference type="Proteomes" id="UP001151760"/>
    </source>
</evidence>
<feature type="compositionally biased region" description="Polar residues" evidence="1">
    <location>
        <begin position="178"/>
        <end position="202"/>
    </location>
</feature>
<comment type="caution">
    <text evidence="2">The sequence shown here is derived from an EMBL/GenBank/DDBJ whole genome shotgun (WGS) entry which is preliminary data.</text>
</comment>
<dbReference type="EMBL" id="BQNB010011282">
    <property type="protein sequence ID" value="GJS88554.1"/>
    <property type="molecule type" value="Genomic_DNA"/>
</dbReference>
<reference evidence="2" key="2">
    <citation type="submission" date="2022-01" db="EMBL/GenBank/DDBJ databases">
        <authorList>
            <person name="Yamashiro T."/>
            <person name="Shiraishi A."/>
            <person name="Satake H."/>
            <person name="Nakayama K."/>
        </authorList>
    </citation>
    <scope>NUCLEOTIDE SEQUENCE</scope>
</reference>
<accession>A0ABQ4ZEA8</accession>
<name>A0ABQ4ZEA8_9ASTR</name>
<dbReference type="Proteomes" id="UP001151760">
    <property type="component" value="Unassembled WGS sequence"/>
</dbReference>
<reference evidence="2" key="1">
    <citation type="journal article" date="2022" name="Int. J. Mol. Sci.">
        <title>Draft Genome of Tanacetum Coccineum: Genomic Comparison of Closely Related Tanacetum-Family Plants.</title>
        <authorList>
            <person name="Yamashiro T."/>
            <person name="Shiraishi A."/>
            <person name="Nakayama K."/>
            <person name="Satake H."/>
        </authorList>
    </citation>
    <scope>NUCLEOTIDE SEQUENCE</scope>
</reference>
<proteinExistence type="predicted"/>
<protein>
    <submittedName>
        <fullName evidence="2">Uncharacterized protein</fullName>
    </submittedName>
</protein>
<organism evidence="2 3">
    <name type="scientific">Tanacetum coccineum</name>
    <dbReference type="NCBI Taxonomy" id="301880"/>
    <lineage>
        <taxon>Eukaryota</taxon>
        <taxon>Viridiplantae</taxon>
        <taxon>Streptophyta</taxon>
        <taxon>Embryophyta</taxon>
        <taxon>Tracheophyta</taxon>
        <taxon>Spermatophyta</taxon>
        <taxon>Magnoliopsida</taxon>
        <taxon>eudicotyledons</taxon>
        <taxon>Gunneridae</taxon>
        <taxon>Pentapetalae</taxon>
        <taxon>asterids</taxon>
        <taxon>campanulids</taxon>
        <taxon>Asterales</taxon>
        <taxon>Asteraceae</taxon>
        <taxon>Asteroideae</taxon>
        <taxon>Anthemideae</taxon>
        <taxon>Anthemidinae</taxon>
        <taxon>Tanacetum</taxon>
    </lineage>
</organism>
<sequence length="283" mass="31545">MVGGNGGNQFRQYAGQNIGYQNGYNALQNVGNQVVQDAVQNQGVQNTCNHKGQIGVQNIGNGNVVAARLRTDQLRYTTMTPAIIIEIFNMFYSEAQTGGGTVDQHPATVEETRAYFESLYNNLAIEVEKVNVTNDLSNPVTSNSVPTPQESKNVIAPGMYRINPFKPSREEKYKDVNSDSNGLSSIGVNNTAKTIRQQPRSNTKNDRVPSASKSSCIKNKEVKVEEHHRNLLLSKNKKHMSSECYPNLFMVRRLGLLQAYDRESEAAHQLSCLEDFLEPFAWK</sequence>